<dbReference type="GO" id="GO:0016853">
    <property type="term" value="F:isomerase activity"/>
    <property type="evidence" value="ECO:0007669"/>
    <property type="project" value="UniProtKB-KW"/>
</dbReference>
<protein>
    <submittedName>
        <fullName evidence="3">Topoisomerase II</fullName>
    </submittedName>
</protein>
<gene>
    <name evidence="3" type="ORF">EK0264_10875</name>
</gene>
<proteinExistence type="predicted"/>
<feature type="domain" description="DUF5926" evidence="2">
    <location>
        <begin position="37"/>
        <end position="298"/>
    </location>
</feature>
<evidence type="ECO:0000313" key="3">
    <source>
        <dbReference type="EMBL" id="QHC00742.1"/>
    </source>
</evidence>
<dbReference type="OrthoDB" id="5512013at2"/>
<feature type="compositionally biased region" description="Basic and acidic residues" evidence="1">
    <location>
        <begin position="22"/>
        <end position="33"/>
    </location>
</feature>
<organism evidence="3 4">
    <name type="scientific">Epidermidibacterium keratini</name>
    <dbReference type="NCBI Taxonomy" id="1891644"/>
    <lineage>
        <taxon>Bacteria</taxon>
        <taxon>Bacillati</taxon>
        <taxon>Actinomycetota</taxon>
        <taxon>Actinomycetes</taxon>
        <taxon>Sporichthyales</taxon>
        <taxon>Sporichthyaceae</taxon>
        <taxon>Epidermidibacterium</taxon>
    </lineage>
</organism>
<dbReference type="EMBL" id="CP047156">
    <property type="protein sequence ID" value="QHC00742.1"/>
    <property type="molecule type" value="Genomic_DNA"/>
</dbReference>
<keyword evidence="3" id="KW-0413">Isomerase</keyword>
<evidence type="ECO:0000256" key="1">
    <source>
        <dbReference type="SAM" id="MobiDB-lite"/>
    </source>
</evidence>
<evidence type="ECO:0000313" key="4">
    <source>
        <dbReference type="Proteomes" id="UP000463857"/>
    </source>
</evidence>
<dbReference type="KEGG" id="eke:EK0264_10875"/>
<dbReference type="Pfam" id="PF19348">
    <property type="entry name" value="DUF5926"/>
    <property type="match status" value="1"/>
</dbReference>
<keyword evidence="4" id="KW-1185">Reference proteome</keyword>
<dbReference type="InterPro" id="IPR045970">
    <property type="entry name" value="DUF5926"/>
</dbReference>
<feature type="region of interest" description="Disordered" evidence="1">
    <location>
        <begin position="1"/>
        <end position="38"/>
    </location>
</feature>
<evidence type="ECO:0000259" key="2">
    <source>
        <dbReference type="Pfam" id="PF19348"/>
    </source>
</evidence>
<reference evidence="3 4" key="1">
    <citation type="journal article" date="2018" name="Int. J. Syst. Evol. Microbiol.">
        <title>Epidermidibacterium keratini gen. nov., sp. nov., a member of the family Sporichthyaceae, isolated from keratin epidermis.</title>
        <authorList>
            <person name="Lee D.G."/>
            <person name="Trujillo M.E."/>
            <person name="Kang S."/>
            <person name="Nam J.J."/>
            <person name="Kim Y.J."/>
        </authorList>
    </citation>
    <scope>NUCLEOTIDE SEQUENCE [LARGE SCALE GENOMIC DNA]</scope>
    <source>
        <strain evidence="3 4">EPI-7</strain>
    </source>
</reference>
<sequence>MSKKSQRRKKNAERHAAQGAPTRERVKREDRPIVPRPFDGVPSETDWIALRELVPSATAPLHLRDHSDRTVTLATVLPMAVPAMVREGGEIFVAAQTTVPSNDPGRDIAHAILRALEADEGELLPIETAPVDGPTLADILTDDPLEVTVHDDFAFWVEDAESQPADVRASLERANETVFPTKRLSSVEAAYWCAPGPKAHVRWPMSYDEDQLLDALARLSAAGELNLGPDTRFAGQFRAHGLLVPVWDVSIDAHPDEFEEPVAAMQRKIEDVLAADEPLDEAGRRARAGIIGRQVTLR</sequence>
<dbReference type="Proteomes" id="UP000463857">
    <property type="component" value="Chromosome"/>
</dbReference>
<feature type="compositionally biased region" description="Basic residues" evidence="1">
    <location>
        <begin position="1"/>
        <end position="12"/>
    </location>
</feature>
<name>A0A7L4YNY6_9ACTN</name>
<dbReference type="RefSeq" id="WP_159545526.1">
    <property type="nucleotide sequence ID" value="NZ_CP047156.1"/>
</dbReference>
<accession>A0A7L4YNY6</accession>
<dbReference type="AlphaFoldDB" id="A0A7L4YNY6"/>
<dbReference type="InParanoid" id="A0A7L4YNY6"/>